<dbReference type="InterPro" id="IPR003593">
    <property type="entry name" value="AAA+_ATPase"/>
</dbReference>
<evidence type="ECO:0000256" key="1">
    <source>
        <dbReference type="ARBA" id="ARBA00022553"/>
    </source>
</evidence>
<gene>
    <name evidence="10" type="ORF">GEOBRER4_n1973</name>
</gene>
<evidence type="ECO:0000259" key="8">
    <source>
        <dbReference type="PROSITE" id="PS50045"/>
    </source>
</evidence>
<dbReference type="Pfam" id="PF00072">
    <property type="entry name" value="Response_reg"/>
    <property type="match status" value="1"/>
</dbReference>
<dbReference type="PROSITE" id="PS00688">
    <property type="entry name" value="SIGMA54_INTERACT_3"/>
    <property type="match status" value="1"/>
</dbReference>
<dbReference type="InterPro" id="IPR002197">
    <property type="entry name" value="HTH_Fis"/>
</dbReference>
<evidence type="ECO:0000256" key="6">
    <source>
        <dbReference type="ARBA" id="ARBA00023163"/>
    </source>
</evidence>
<protein>
    <submittedName>
        <fullName evidence="10">Two-component system response regulator protein</fullName>
    </submittedName>
</protein>
<keyword evidence="4" id="KW-0902">Two-component regulatory system</keyword>
<evidence type="ECO:0000313" key="10">
    <source>
        <dbReference type="EMBL" id="BCG47150.1"/>
    </source>
</evidence>
<dbReference type="PROSITE" id="PS50110">
    <property type="entry name" value="RESPONSE_REGULATORY"/>
    <property type="match status" value="1"/>
</dbReference>
<dbReference type="SUPFAM" id="SSF52540">
    <property type="entry name" value="P-loop containing nucleoside triphosphate hydrolases"/>
    <property type="match status" value="1"/>
</dbReference>
<dbReference type="InterPro" id="IPR009057">
    <property type="entry name" value="Homeodomain-like_sf"/>
</dbReference>
<dbReference type="SUPFAM" id="SSF52172">
    <property type="entry name" value="CheY-like"/>
    <property type="match status" value="1"/>
</dbReference>
<dbReference type="FunFam" id="3.40.50.300:FF:000006">
    <property type="entry name" value="DNA-binding transcriptional regulator NtrC"/>
    <property type="match status" value="1"/>
</dbReference>
<organism evidence="10 11">
    <name type="scientific">Citrifermentans bremense</name>
    <dbReference type="NCBI Taxonomy" id="60035"/>
    <lineage>
        <taxon>Bacteria</taxon>
        <taxon>Pseudomonadati</taxon>
        <taxon>Thermodesulfobacteriota</taxon>
        <taxon>Desulfuromonadia</taxon>
        <taxon>Geobacterales</taxon>
        <taxon>Geobacteraceae</taxon>
        <taxon>Citrifermentans</taxon>
    </lineage>
</organism>
<dbReference type="InterPro" id="IPR002078">
    <property type="entry name" value="Sigma_54_int"/>
</dbReference>
<feature type="domain" description="Response regulatory" evidence="9">
    <location>
        <begin position="5"/>
        <end position="119"/>
    </location>
</feature>
<dbReference type="Pfam" id="PF02954">
    <property type="entry name" value="HTH_8"/>
    <property type="match status" value="1"/>
</dbReference>
<dbReference type="GO" id="GO:0005524">
    <property type="term" value="F:ATP binding"/>
    <property type="evidence" value="ECO:0007669"/>
    <property type="project" value="UniProtKB-KW"/>
</dbReference>
<evidence type="ECO:0000256" key="2">
    <source>
        <dbReference type="ARBA" id="ARBA00022741"/>
    </source>
</evidence>
<dbReference type="InterPro" id="IPR058031">
    <property type="entry name" value="AAA_lid_NorR"/>
</dbReference>
<dbReference type="InterPro" id="IPR011006">
    <property type="entry name" value="CheY-like_superfamily"/>
</dbReference>
<sequence>MSTPTILAVDDEAFFRFLLERHLTEAGFSPLSAADGVQALSILEQHQVDLVLSDLVMPEMDGLKLIEAMRKRHPGVPIIVVTAHGSVESAVEAMRRGAYDYLEKPYNPEDLRMTIQRALDYHHMVRENEQIKGLLTERFTFQSIVTENPQMKQMLELASRVAAARKTTVALYGESGSGKEVLARAIHFAGKGLPADFVAVNCAAIPEHLMESELFGHVRGAFTGADRDREGKFSLARNGTILLDEIGDMPLSLQAKLLRVLQERVFERIGSNSPVPLNCRVIVATNKSLAELVAAGRFREDLYHRVNVFPLSIPPLCERKEDIPLLCEHILAQLRQHLGKQLPGISPKAMEAMLNYRWPGNVRELRNCLERAAILTDGGPIPLPHLGIGAASSEATPAAEAPGLVSYRLSLAPEELSLDALTTLILTQTLERCGGNKSKAAQLLKVNRKAFYRS</sequence>
<proteinExistence type="predicted"/>
<keyword evidence="6" id="KW-0804">Transcription</keyword>
<reference evidence="10 11" key="1">
    <citation type="submission" date="2020-06" db="EMBL/GenBank/DDBJ databases">
        <title>Interaction of electrochemicaly active bacteria, Geobacter bremensis R4 on different carbon anode.</title>
        <authorList>
            <person name="Meng L."/>
            <person name="Yoshida N."/>
        </authorList>
    </citation>
    <scope>NUCLEOTIDE SEQUENCE [LARGE SCALE GENOMIC DNA]</scope>
    <source>
        <strain evidence="10 11">R4</strain>
    </source>
</reference>
<keyword evidence="5" id="KW-0805">Transcription regulation</keyword>
<dbReference type="InterPro" id="IPR025944">
    <property type="entry name" value="Sigma_54_int_dom_CS"/>
</dbReference>
<dbReference type="InterPro" id="IPR027417">
    <property type="entry name" value="P-loop_NTPase"/>
</dbReference>
<dbReference type="RefSeq" id="WP_185245214.1">
    <property type="nucleotide sequence ID" value="NZ_AP023213.1"/>
</dbReference>
<evidence type="ECO:0000259" key="9">
    <source>
        <dbReference type="PROSITE" id="PS50110"/>
    </source>
</evidence>
<dbReference type="Gene3D" id="1.10.8.60">
    <property type="match status" value="1"/>
</dbReference>
<dbReference type="SMART" id="SM00382">
    <property type="entry name" value="AAA"/>
    <property type="match status" value="1"/>
</dbReference>
<dbReference type="PANTHER" id="PTHR32071">
    <property type="entry name" value="TRANSCRIPTIONAL REGULATORY PROTEIN"/>
    <property type="match status" value="1"/>
</dbReference>
<evidence type="ECO:0000256" key="4">
    <source>
        <dbReference type="ARBA" id="ARBA00023012"/>
    </source>
</evidence>
<dbReference type="KEGG" id="gbn:GEOBRER4_19000"/>
<keyword evidence="11" id="KW-1185">Reference proteome</keyword>
<dbReference type="PANTHER" id="PTHR32071:SF113">
    <property type="entry name" value="ALGINATE BIOSYNTHESIS TRANSCRIPTIONAL REGULATORY PROTEIN ALGB"/>
    <property type="match status" value="1"/>
</dbReference>
<dbReference type="Gene3D" id="3.40.50.300">
    <property type="entry name" value="P-loop containing nucleotide triphosphate hydrolases"/>
    <property type="match status" value="1"/>
</dbReference>
<dbReference type="AlphaFoldDB" id="A0A6S6M144"/>
<dbReference type="GO" id="GO:0043565">
    <property type="term" value="F:sequence-specific DNA binding"/>
    <property type="evidence" value="ECO:0007669"/>
    <property type="project" value="InterPro"/>
</dbReference>
<dbReference type="Gene3D" id="1.10.10.60">
    <property type="entry name" value="Homeodomain-like"/>
    <property type="match status" value="1"/>
</dbReference>
<dbReference type="InterPro" id="IPR001789">
    <property type="entry name" value="Sig_transdc_resp-reg_receiver"/>
</dbReference>
<evidence type="ECO:0000256" key="3">
    <source>
        <dbReference type="ARBA" id="ARBA00022840"/>
    </source>
</evidence>
<dbReference type="Proteomes" id="UP000515472">
    <property type="component" value="Chromosome"/>
</dbReference>
<evidence type="ECO:0000313" key="11">
    <source>
        <dbReference type="Proteomes" id="UP000515472"/>
    </source>
</evidence>
<dbReference type="GO" id="GO:0000160">
    <property type="term" value="P:phosphorelay signal transduction system"/>
    <property type="evidence" value="ECO:0007669"/>
    <property type="project" value="UniProtKB-KW"/>
</dbReference>
<feature type="domain" description="Sigma-54 factor interaction" evidence="8">
    <location>
        <begin position="144"/>
        <end position="374"/>
    </location>
</feature>
<dbReference type="CDD" id="cd00009">
    <property type="entry name" value="AAA"/>
    <property type="match status" value="1"/>
</dbReference>
<keyword evidence="2" id="KW-0547">Nucleotide-binding</keyword>
<name>A0A6S6M144_9BACT</name>
<accession>A0A6S6M144</accession>
<keyword evidence="1 7" id="KW-0597">Phosphoprotein</keyword>
<dbReference type="PRINTS" id="PR01590">
    <property type="entry name" value="HTHFIS"/>
</dbReference>
<dbReference type="SMART" id="SM00448">
    <property type="entry name" value="REC"/>
    <property type="match status" value="1"/>
</dbReference>
<dbReference type="Pfam" id="PF25601">
    <property type="entry name" value="AAA_lid_14"/>
    <property type="match status" value="1"/>
</dbReference>
<keyword evidence="3" id="KW-0067">ATP-binding</keyword>
<dbReference type="Gene3D" id="3.40.50.2300">
    <property type="match status" value="1"/>
</dbReference>
<dbReference type="FunFam" id="3.40.50.2300:FF:000018">
    <property type="entry name" value="DNA-binding transcriptional regulator NtrC"/>
    <property type="match status" value="1"/>
</dbReference>
<dbReference type="EMBL" id="AP023213">
    <property type="protein sequence ID" value="BCG47150.1"/>
    <property type="molecule type" value="Genomic_DNA"/>
</dbReference>
<feature type="modified residue" description="4-aspartylphosphate" evidence="7">
    <location>
        <position position="54"/>
    </location>
</feature>
<dbReference type="Pfam" id="PF00158">
    <property type="entry name" value="Sigma54_activat"/>
    <property type="match status" value="1"/>
</dbReference>
<dbReference type="SUPFAM" id="SSF46689">
    <property type="entry name" value="Homeodomain-like"/>
    <property type="match status" value="1"/>
</dbReference>
<evidence type="ECO:0000256" key="7">
    <source>
        <dbReference type="PROSITE-ProRule" id="PRU00169"/>
    </source>
</evidence>
<dbReference type="PROSITE" id="PS50045">
    <property type="entry name" value="SIGMA54_INTERACT_4"/>
    <property type="match status" value="1"/>
</dbReference>
<evidence type="ECO:0000256" key="5">
    <source>
        <dbReference type="ARBA" id="ARBA00023015"/>
    </source>
</evidence>
<dbReference type="GO" id="GO:0006355">
    <property type="term" value="P:regulation of DNA-templated transcription"/>
    <property type="evidence" value="ECO:0007669"/>
    <property type="project" value="InterPro"/>
</dbReference>